<organism evidence="2 3">
    <name type="scientific">Aldrovandia affinis</name>
    <dbReference type="NCBI Taxonomy" id="143900"/>
    <lineage>
        <taxon>Eukaryota</taxon>
        <taxon>Metazoa</taxon>
        <taxon>Chordata</taxon>
        <taxon>Craniata</taxon>
        <taxon>Vertebrata</taxon>
        <taxon>Euteleostomi</taxon>
        <taxon>Actinopterygii</taxon>
        <taxon>Neopterygii</taxon>
        <taxon>Teleostei</taxon>
        <taxon>Notacanthiformes</taxon>
        <taxon>Halosauridae</taxon>
        <taxon>Aldrovandia</taxon>
    </lineage>
</organism>
<protein>
    <submittedName>
        <fullName evidence="2">Uncharacterized protein</fullName>
    </submittedName>
</protein>
<feature type="region of interest" description="Disordered" evidence="1">
    <location>
        <begin position="160"/>
        <end position="201"/>
    </location>
</feature>
<reference evidence="2" key="1">
    <citation type="journal article" date="2023" name="Science">
        <title>Genome structures resolve the early diversification of teleost fishes.</title>
        <authorList>
            <person name="Parey E."/>
            <person name="Louis A."/>
            <person name="Montfort J."/>
            <person name="Bouchez O."/>
            <person name="Roques C."/>
            <person name="Iampietro C."/>
            <person name="Lluch J."/>
            <person name="Castinel A."/>
            <person name="Donnadieu C."/>
            <person name="Desvignes T."/>
            <person name="Floi Bucao C."/>
            <person name="Jouanno E."/>
            <person name="Wen M."/>
            <person name="Mejri S."/>
            <person name="Dirks R."/>
            <person name="Jansen H."/>
            <person name="Henkel C."/>
            <person name="Chen W.J."/>
            <person name="Zahm M."/>
            <person name="Cabau C."/>
            <person name="Klopp C."/>
            <person name="Thompson A.W."/>
            <person name="Robinson-Rechavi M."/>
            <person name="Braasch I."/>
            <person name="Lecointre G."/>
            <person name="Bobe J."/>
            <person name="Postlethwait J.H."/>
            <person name="Berthelot C."/>
            <person name="Roest Crollius H."/>
            <person name="Guiguen Y."/>
        </authorList>
    </citation>
    <scope>NUCLEOTIDE SEQUENCE</scope>
    <source>
        <strain evidence="2">NC1722</strain>
    </source>
</reference>
<evidence type="ECO:0000313" key="3">
    <source>
        <dbReference type="Proteomes" id="UP001221898"/>
    </source>
</evidence>
<gene>
    <name evidence="2" type="ORF">AAFF_G00058430</name>
</gene>
<accession>A0AAD7S086</accession>
<proteinExistence type="predicted"/>
<sequence length="233" mass="25925">MATDLLSVVRSKLCIRHPLHLLVFLRRCTFHLMRETGVLVEEATRFIVRRRVGGGERPRRVSRSKPQQLGHTLLLPHRQGKAGQVRPTSLTAPLATDYVSPPPDVPLPALPPAPGRLQGPETLNAIDSPPHFRLWNIKPSSARWRKIPVMLLSGHPLPPTLRLRMSPRTPVPGRHPSDRKQAGVAAEKAQNRPHTYADKSISSVPAREGGLKRFLWLTRARLLAGGERVNGVK</sequence>
<keyword evidence="3" id="KW-1185">Reference proteome</keyword>
<dbReference type="EMBL" id="JAINUG010000135">
    <property type="protein sequence ID" value="KAJ8393624.1"/>
    <property type="molecule type" value="Genomic_DNA"/>
</dbReference>
<evidence type="ECO:0000256" key="1">
    <source>
        <dbReference type="SAM" id="MobiDB-lite"/>
    </source>
</evidence>
<comment type="caution">
    <text evidence="2">The sequence shown here is derived from an EMBL/GenBank/DDBJ whole genome shotgun (WGS) entry which is preliminary data.</text>
</comment>
<dbReference type="AlphaFoldDB" id="A0AAD7S086"/>
<evidence type="ECO:0000313" key="2">
    <source>
        <dbReference type="EMBL" id="KAJ8393624.1"/>
    </source>
</evidence>
<name>A0AAD7S086_9TELE</name>
<dbReference type="Proteomes" id="UP001221898">
    <property type="component" value="Unassembled WGS sequence"/>
</dbReference>